<dbReference type="NCBIfam" id="TIGR03030">
    <property type="entry name" value="CelA"/>
    <property type="match status" value="1"/>
</dbReference>
<evidence type="ECO:0000256" key="15">
    <source>
        <dbReference type="ARBA" id="ARBA00048682"/>
    </source>
</evidence>
<evidence type="ECO:0000256" key="5">
    <source>
        <dbReference type="ARBA" id="ARBA00018714"/>
    </source>
</evidence>
<evidence type="ECO:0000256" key="6">
    <source>
        <dbReference type="ARBA" id="ARBA00022475"/>
    </source>
</evidence>
<sequence length="864" mass="97899">MVDIFPLLKSRYRYYVGDMELGLLGRIPLCLWLVFSSIFLREKLAGVSAWKMPEVYLPQIDITHIKGLDPLRVIVQLAWLFFFKASTPGRSEYSPSALDELRAKTDAWIGKISHAFNRFSRRVRVQFQREAQRRGLRQMPWQEVDKKGGRLRGGLMIVLTLAIGFLCVTVPLDPMQQFFFGATLFILLLILNRIPGRFPGMLMMVLSLLASCRYIWWRATSTLNYDDPLGLALGIGLLLAELYAWVVLVLGFYQNVWPLKRPATKLPDDDRTWPTVDLFIPTYNEELDVVRATVYAAQGLDWPEDKLKIFILDDGKRDEFRDFAAEVGVGYVRRPDNSHAKAGNINHALKQTDGEFVAIFDCDHIPTRAFLQISMGWFLRDPKLALVQTPHHFFSPDPFERNLENFREVPNEGGLFYGLIQDGSDLWNGTFFCGSCAVIRREPLEEVGGIAVETVTEDAHTSLRMHRLGYNSAYIRAPVAAGLATETLSAHIGQRIRWARGMAQILRTDNPLTGKGLKWRQRLCYFNSMLHFMSGIPRIVFLTAPLAFLLLHTYIIYAPAVMILLYVFPHMLYSSVVNARVQGKYRHSLWGEVYETVLSWYVARPTTVAMFAPHKGTFNVTAKGGLIEEKYFDWVMSKPYILLVLLNIAGLAVGVWRLLEGPSDEVNSVLMNLFWATYNLVILGGAVAVAGEMKQVRRDHRVSVRLPASVRLKNGTLLNAEVADFSLGGLRVELSPEAAGMMERDVSVIMERAGREFVFPMHVAFKGRTSVGLQLRDKSPTTMVNYVQCTFARADNWVRWKQGMAPDKPLSSLRMIIHVSILGYSRLVNGLLEPLKQSSGSLFNTFTTLKSLRPQPISMRADDL</sequence>
<keyword evidence="14 16" id="KW-0472">Membrane</keyword>
<comment type="similarity">
    <text evidence="3">Belongs to the glycosyltransferase 2 family.</text>
</comment>
<dbReference type="InterPro" id="IPR001173">
    <property type="entry name" value="Glyco_trans_2-like"/>
</dbReference>
<keyword evidence="7 16" id="KW-0997">Cell inner membrane</keyword>
<feature type="transmembrane region" description="Helical" evidence="16">
    <location>
        <begin position="640"/>
        <end position="659"/>
    </location>
</feature>
<evidence type="ECO:0000256" key="9">
    <source>
        <dbReference type="ARBA" id="ARBA00022676"/>
    </source>
</evidence>
<feature type="transmembrane region" description="Helical" evidence="16">
    <location>
        <begin position="201"/>
        <end position="217"/>
    </location>
</feature>
<keyword evidence="6 16" id="KW-1003">Cell membrane</keyword>
<feature type="domain" description="PilZ" evidence="18">
    <location>
        <begin position="695"/>
        <end position="788"/>
    </location>
</feature>
<evidence type="ECO:0000256" key="8">
    <source>
        <dbReference type="ARBA" id="ARBA00022636"/>
    </source>
</evidence>
<dbReference type="Proteomes" id="UP000765845">
    <property type="component" value="Unassembled WGS sequence"/>
</dbReference>
<keyword evidence="13 16" id="KW-1133">Transmembrane helix</keyword>
<comment type="cofactor">
    <cofactor evidence="16">
        <name>Mg(2+)</name>
        <dbReference type="ChEBI" id="CHEBI:18420"/>
    </cofactor>
</comment>
<keyword evidence="12 16" id="KW-0135">Cellulose biosynthesis</keyword>
<dbReference type="CDD" id="cd06421">
    <property type="entry name" value="CESA_CelA_like"/>
    <property type="match status" value="1"/>
</dbReference>
<dbReference type="PRINTS" id="PR01439">
    <property type="entry name" value="CELLSNTHASEA"/>
</dbReference>
<keyword evidence="11 16" id="KW-0812">Transmembrane</keyword>
<evidence type="ECO:0000259" key="18">
    <source>
        <dbReference type="Pfam" id="PF07238"/>
    </source>
</evidence>
<accession>A0ABX1GF60</accession>
<evidence type="ECO:0000256" key="14">
    <source>
        <dbReference type="ARBA" id="ARBA00023136"/>
    </source>
</evidence>
<dbReference type="EC" id="2.4.1.12" evidence="4 16"/>
<dbReference type="PANTHER" id="PTHR43867">
    <property type="entry name" value="CELLULOSE SYNTHASE CATALYTIC SUBUNIT A [UDP-FORMING]"/>
    <property type="match status" value="1"/>
</dbReference>
<protein>
    <recommendedName>
        <fullName evidence="5 16">Cellulose synthase catalytic subunit [UDP-forming]</fullName>
        <ecNumber evidence="4 16">2.4.1.12</ecNumber>
    </recommendedName>
</protein>
<feature type="transmembrane region" description="Helical" evidence="16">
    <location>
        <begin position="178"/>
        <end position="194"/>
    </location>
</feature>
<dbReference type="InterPro" id="IPR029044">
    <property type="entry name" value="Nucleotide-diphossugar_trans"/>
</dbReference>
<comment type="caution">
    <text evidence="19">The sequence shown here is derived from an EMBL/GenBank/DDBJ whole genome shotgun (WGS) entry which is preliminary data.</text>
</comment>
<evidence type="ECO:0000313" key="20">
    <source>
        <dbReference type="Proteomes" id="UP000765845"/>
    </source>
</evidence>
<evidence type="ECO:0000256" key="16">
    <source>
        <dbReference type="RuleBase" id="RU365020"/>
    </source>
</evidence>
<dbReference type="SUPFAM" id="SSF53448">
    <property type="entry name" value="Nucleotide-diphospho-sugar transferases"/>
    <property type="match status" value="1"/>
</dbReference>
<dbReference type="GO" id="GO:0016760">
    <property type="term" value="F:cellulose synthase (UDP-forming) activity"/>
    <property type="evidence" value="ECO:0007669"/>
    <property type="project" value="UniProtKB-EC"/>
</dbReference>
<dbReference type="InterPro" id="IPR003919">
    <property type="entry name" value="Cell_synth_A"/>
</dbReference>
<keyword evidence="10 16" id="KW-0808">Transferase</keyword>
<keyword evidence="9 16" id="KW-0328">Glycosyltransferase</keyword>
<gene>
    <name evidence="19" type="primary">bcsA</name>
    <name evidence="19" type="ORF">HCU74_10430</name>
</gene>
<evidence type="ECO:0000256" key="11">
    <source>
        <dbReference type="ARBA" id="ARBA00022692"/>
    </source>
</evidence>
<dbReference type="Gene3D" id="2.40.10.220">
    <property type="entry name" value="predicted glycosyltransferase like domains"/>
    <property type="match status" value="1"/>
</dbReference>
<feature type="transmembrane region" description="Helical" evidence="16">
    <location>
        <begin position="23"/>
        <end position="40"/>
    </location>
</feature>
<comment type="function">
    <text evidence="16">Catalytic subunit of cellulose synthase. It polymerizes uridine 5'-diphosphate glucose to cellulose.</text>
</comment>
<evidence type="ECO:0000256" key="2">
    <source>
        <dbReference type="ARBA" id="ARBA00005186"/>
    </source>
</evidence>
<dbReference type="SUPFAM" id="SSF141371">
    <property type="entry name" value="PilZ domain-like"/>
    <property type="match status" value="1"/>
</dbReference>
<name>A0ABX1GF60_9GAMM</name>
<feature type="transmembrane region" description="Helical" evidence="16">
    <location>
        <begin position="229"/>
        <end position="253"/>
    </location>
</feature>
<feature type="domain" description="Glycosyltransferase 2-like" evidence="17">
    <location>
        <begin position="278"/>
        <end position="447"/>
    </location>
</feature>
<dbReference type="Gene3D" id="3.90.550.10">
    <property type="entry name" value="Spore Coat Polysaccharide Biosynthesis Protein SpsA, Chain A"/>
    <property type="match status" value="1"/>
</dbReference>
<dbReference type="EMBL" id="JAAWWK010000003">
    <property type="protein sequence ID" value="NKI17839.1"/>
    <property type="molecule type" value="Genomic_DNA"/>
</dbReference>
<evidence type="ECO:0000256" key="1">
    <source>
        <dbReference type="ARBA" id="ARBA00004429"/>
    </source>
</evidence>
<dbReference type="NCBIfam" id="NF008558">
    <property type="entry name" value="PRK11498.1"/>
    <property type="match status" value="1"/>
</dbReference>
<feature type="transmembrane region" description="Helical" evidence="16">
    <location>
        <begin position="153"/>
        <end position="172"/>
    </location>
</feature>
<comment type="catalytic activity">
    <reaction evidence="15 16">
        <text>[(1-&gt;4)-beta-D-glucosyl](n) + UDP-alpha-D-glucose = [(1-&gt;4)-beta-D-glucosyl](n+1) + UDP + H(+)</text>
        <dbReference type="Rhea" id="RHEA:19929"/>
        <dbReference type="Rhea" id="RHEA-COMP:10033"/>
        <dbReference type="Rhea" id="RHEA-COMP:10034"/>
        <dbReference type="ChEBI" id="CHEBI:15378"/>
        <dbReference type="ChEBI" id="CHEBI:18246"/>
        <dbReference type="ChEBI" id="CHEBI:58223"/>
        <dbReference type="ChEBI" id="CHEBI:58885"/>
        <dbReference type="EC" id="2.4.1.12"/>
    </reaction>
</comment>
<evidence type="ECO:0000256" key="7">
    <source>
        <dbReference type="ARBA" id="ARBA00022519"/>
    </source>
</evidence>
<keyword evidence="8 16" id="KW-0973">c-di-GMP</keyword>
<dbReference type="PANTHER" id="PTHR43867:SF2">
    <property type="entry name" value="CELLULOSE SYNTHASE CATALYTIC SUBUNIT A [UDP-FORMING]"/>
    <property type="match status" value="1"/>
</dbReference>
<dbReference type="InterPro" id="IPR009875">
    <property type="entry name" value="PilZ_domain"/>
</dbReference>
<evidence type="ECO:0000256" key="10">
    <source>
        <dbReference type="ARBA" id="ARBA00022679"/>
    </source>
</evidence>
<dbReference type="InterPro" id="IPR050321">
    <property type="entry name" value="Glycosyltr_2/OpgH_subfam"/>
</dbReference>
<dbReference type="Pfam" id="PF07238">
    <property type="entry name" value="PilZ"/>
    <property type="match status" value="1"/>
</dbReference>
<proteinExistence type="inferred from homology"/>
<comment type="pathway">
    <text evidence="2 16">Glycan metabolism; bacterial cellulose biosynthesis.</text>
</comment>
<feature type="transmembrane region" description="Helical" evidence="16">
    <location>
        <begin position="525"/>
        <end position="548"/>
    </location>
</feature>
<organism evidence="19 20">
    <name type="scientific">Spongiibacter thalassae</name>
    <dbReference type="NCBI Taxonomy" id="2721624"/>
    <lineage>
        <taxon>Bacteria</taxon>
        <taxon>Pseudomonadati</taxon>
        <taxon>Pseudomonadota</taxon>
        <taxon>Gammaproteobacteria</taxon>
        <taxon>Cellvibrionales</taxon>
        <taxon>Spongiibacteraceae</taxon>
        <taxon>Spongiibacter</taxon>
    </lineage>
</organism>
<dbReference type="RefSeq" id="WP_168450377.1">
    <property type="nucleotide sequence ID" value="NZ_JAAWWK010000003.1"/>
</dbReference>
<dbReference type="Pfam" id="PF00535">
    <property type="entry name" value="Glycos_transf_2"/>
    <property type="match status" value="1"/>
</dbReference>
<reference evidence="19 20" key="1">
    <citation type="submission" date="2020-04" db="EMBL/GenBank/DDBJ databases">
        <authorList>
            <person name="Yoon J."/>
        </authorList>
    </citation>
    <scope>NUCLEOTIDE SEQUENCE [LARGE SCALE GENOMIC DNA]</scope>
    <source>
        <strain evidence="19 20">KMU-166</strain>
    </source>
</reference>
<evidence type="ECO:0000256" key="12">
    <source>
        <dbReference type="ARBA" id="ARBA00022916"/>
    </source>
</evidence>
<evidence type="ECO:0000256" key="13">
    <source>
        <dbReference type="ARBA" id="ARBA00022989"/>
    </source>
</evidence>
<evidence type="ECO:0000259" key="17">
    <source>
        <dbReference type="Pfam" id="PF00535"/>
    </source>
</evidence>
<keyword evidence="20" id="KW-1185">Reference proteome</keyword>
<evidence type="ECO:0000256" key="4">
    <source>
        <dbReference type="ARBA" id="ARBA00012539"/>
    </source>
</evidence>
<evidence type="ECO:0000313" key="19">
    <source>
        <dbReference type="EMBL" id="NKI17839.1"/>
    </source>
</evidence>
<comment type="subcellular location">
    <subcellularLocation>
        <location evidence="1">Cell inner membrane</location>
        <topology evidence="1">Multi-pass membrane protein</topology>
    </subcellularLocation>
</comment>
<feature type="transmembrane region" description="Helical" evidence="16">
    <location>
        <begin position="671"/>
        <end position="691"/>
    </location>
</feature>
<feature type="transmembrane region" description="Helical" evidence="16">
    <location>
        <begin position="554"/>
        <end position="576"/>
    </location>
</feature>
<evidence type="ECO:0000256" key="3">
    <source>
        <dbReference type="ARBA" id="ARBA00006739"/>
    </source>
</evidence>